<dbReference type="GO" id="GO:0015074">
    <property type="term" value="P:DNA integration"/>
    <property type="evidence" value="ECO:0007669"/>
    <property type="project" value="InterPro"/>
</dbReference>
<evidence type="ECO:0000259" key="3">
    <source>
        <dbReference type="Pfam" id="PF25787"/>
    </source>
</evidence>
<dbReference type="AlphaFoldDB" id="A0A3B1IR42"/>
<dbReference type="NCBIfam" id="NF033545">
    <property type="entry name" value="transpos_IS630"/>
    <property type="match status" value="1"/>
</dbReference>
<proteinExistence type="predicted"/>
<dbReference type="PANTHER" id="PTHR23022">
    <property type="entry name" value="TRANSPOSABLE ELEMENT-RELATED"/>
    <property type="match status" value="1"/>
</dbReference>
<feature type="domain" description="Tc1-like transposase DDE" evidence="2">
    <location>
        <begin position="148"/>
        <end position="299"/>
    </location>
</feature>
<dbReference type="InterPro" id="IPR047655">
    <property type="entry name" value="Transpos_IS630-like"/>
</dbReference>
<dbReference type="InterPro" id="IPR036397">
    <property type="entry name" value="RNaseH_sf"/>
</dbReference>
<feature type="domain" description="Sleeping Beauty transposase HTH" evidence="3">
    <location>
        <begin position="1"/>
        <end position="52"/>
    </location>
</feature>
<dbReference type="InterPro" id="IPR036388">
    <property type="entry name" value="WH-like_DNA-bd_sf"/>
</dbReference>
<dbReference type="PANTHER" id="PTHR23022:SF135">
    <property type="entry name" value="SI:DKEY-77F5.3"/>
    <property type="match status" value="1"/>
</dbReference>
<dbReference type="Ensembl" id="ENSAMXT00000048030.1">
    <property type="protein sequence ID" value="ENSAMXP00000031955.1"/>
    <property type="gene ID" value="ENSAMXG00000033829.1"/>
</dbReference>
<reference evidence="4" key="4">
    <citation type="submission" date="2025-09" db="UniProtKB">
        <authorList>
            <consortium name="Ensembl"/>
        </authorList>
    </citation>
    <scope>IDENTIFICATION</scope>
</reference>
<protein>
    <recommendedName>
        <fullName evidence="6">Tc1-like transposase DDE domain-containing protein</fullName>
    </recommendedName>
</protein>
<evidence type="ECO:0000313" key="4">
    <source>
        <dbReference type="Ensembl" id="ENSAMXP00000031955.1"/>
    </source>
</evidence>
<keyword evidence="5" id="KW-1185">Reference proteome</keyword>
<dbReference type="GeneTree" id="ENSGT01120000271870"/>
<dbReference type="InterPro" id="IPR057667">
    <property type="entry name" value="HTH_SB"/>
</dbReference>
<evidence type="ECO:0000313" key="5">
    <source>
        <dbReference type="Proteomes" id="UP000018467"/>
    </source>
</evidence>
<dbReference type="Pfam" id="PF01498">
    <property type="entry name" value="HTH_Tnp_Tc3_2"/>
    <property type="match status" value="1"/>
</dbReference>
<dbReference type="Pfam" id="PF25787">
    <property type="entry name" value="HTH_SB"/>
    <property type="match status" value="1"/>
</dbReference>
<dbReference type="InterPro" id="IPR052338">
    <property type="entry name" value="Transposase_5"/>
</dbReference>
<dbReference type="Gene3D" id="3.30.420.10">
    <property type="entry name" value="Ribonuclease H-like superfamily/Ribonuclease H"/>
    <property type="match status" value="1"/>
</dbReference>
<evidence type="ECO:0000259" key="2">
    <source>
        <dbReference type="Pfam" id="PF13358"/>
    </source>
</evidence>
<dbReference type="Gene3D" id="1.10.10.10">
    <property type="entry name" value="Winged helix-like DNA-binding domain superfamily/Winged helix DNA-binding domain"/>
    <property type="match status" value="1"/>
</dbReference>
<dbReference type="Proteomes" id="UP000018467">
    <property type="component" value="Unassembled WGS sequence"/>
</dbReference>
<dbReference type="InParanoid" id="A0A3B1IR42"/>
<reference evidence="4" key="3">
    <citation type="submission" date="2025-08" db="UniProtKB">
        <authorList>
            <consortium name="Ensembl"/>
        </authorList>
    </citation>
    <scope>IDENTIFICATION</scope>
</reference>
<organism evidence="4 5">
    <name type="scientific">Astyanax mexicanus</name>
    <name type="common">Blind cave fish</name>
    <name type="synonym">Astyanax fasciatus mexicanus</name>
    <dbReference type="NCBI Taxonomy" id="7994"/>
    <lineage>
        <taxon>Eukaryota</taxon>
        <taxon>Metazoa</taxon>
        <taxon>Chordata</taxon>
        <taxon>Craniata</taxon>
        <taxon>Vertebrata</taxon>
        <taxon>Euteleostomi</taxon>
        <taxon>Actinopterygii</taxon>
        <taxon>Neopterygii</taxon>
        <taxon>Teleostei</taxon>
        <taxon>Ostariophysi</taxon>
        <taxon>Characiformes</taxon>
        <taxon>Characoidei</taxon>
        <taxon>Acestrorhamphidae</taxon>
        <taxon>Acestrorhamphinae</taxon>
        <taxon>Astyanax</taxon>
    </lineage>
</organism>
<name>A0A3B1IR42_ASTMX</name>
<dbReference type="InterPro" id="IPR002492">
    <property type="entry name" value="Transposase_Tc1-like"/>
</dbReference>
<dbReference type="STRING" id="7994.ENSAMXP00000031955"/>
<sequence length="341" mass="38977">MKTKELSKQVRDKVVEKYKSGLGYKKISKSMMILRSTIKSIIIKWKEHGTTTNLPREGRPPKLSARSRRALIREAAQRPMVALKELQSSQAETGVSVHMTTISRTLHRVGLYGRVARKKPLLTGKKRKARFEFAKRHVGDSQTVWRKVLWSDETNIELFGHQGKRYVWRKPNTSHHPKNTIPTVKHGGGSIMLWGCFSAAGTGKLVRVEGKMDGAKYRDILEQNVFTSVSDLRLGRRFTFQQDNDPKHTAKATLEWFKRKRVNILEWPSQSPDLNPIENLWSDLKIAVHQRKPSNLKELEQFCHEEWAKIPVARCGKLIETYPKRLAAVIAAKGGSTNLRG</sequence>
<evidence type="ECO:0008006" key="6">
    <source>
        <dbReference type="Google" id="ProtNLM"/>
    </source>
</evidence>
<reference evidence="5" key="1">
    <citation type="submission" date="2013-03" db="EMBL/GenBank/DDBJ databases">
        <authorList>
            <person name="Jeffery W."/>
            <person name="Warren W."/>
            <person name="Wilson R.K."/>
        </authorList>
    </citation>
    <scope>NUCLEOTIDE SEQUENCE</scope>
    <source>
        <strain evidence="5">female</strain>
    </source>
</reference>
<dbReference type="Pfam" id="PF13358">
    <property type="entry name" value="DDE_3"/>
    <property type="match status" value="1"/>
</dbReference>
<accession>A0A3B1IR42</accession>
<dbReference type="InterPro" id="IPR038717">
    <property type="entry name" value="Tc1-like_DDE_dom"/>
</dbReference>
<dbReference type="SUPFAM" id="SSF46689">
    <property type="entry name" value="Homeodomain-like"/>
    <property type="match status" value="1"/>
</dbReference>
<evidence type="ECO:0000259" key="1">
    <source>
        <dbReference type="Pfam" id="PF01498"/>
    </source>
</evidence>
<dbReference type="InterPro" id="IPR009057">
    <property type="entry name" value="Homeodomain-like_sf"/>
</dbReference>
<dbReference type="Bgee" id="ENSAMXG00000033829">
    <property type="expression patterns" value="Expressed in muscle tissue and 12 other cell types or tissues"/>
</dbReference>
<dbReference type="GO" id="GO:0006313">
    <property type="term" value="P:DNA transposition"/>
    <property type="evidence" value="ECO:0007669"/>
    <property type="project" value="InterPro"/>
</dbReference>
<reference evidence="5" key="2">
    <citation type="journal article" date="2014" name="Nat. Commun.">
        <title>The cavefish genome reveals candidate genes for eye loss.</title>
        <authorList>
            <person name="McGaugh S.E."/>
            <person name="Gross J.B."/>
            <person name="Aken B."/>
            <person name="Blin M."/>
            <person name="Borowsky R."/>
            <person name="Chalopin D."/>
            <person name="Hinaux H."/>
            <person name="Jeffery W.R."/>
            <person name="Keene A."/>
            <person name="Ma L."/>
            <person name="Minx P."/>
            <person name="Murphy D."/>
            <person name="O'Quin K.E."/>
            <person name="Retaux S."/>
            <person name="Rohner N."/>
            <person name="Searle S.M."/>
            <person name="Stahl B.A."/>
            <person name="Tabin C."/>
            <person name="Volff J.N."/>
            <person name="Yoshizawa M."/>
            <person name="Warren W.C."/>
        </authorList>
    </citation>
    <scope>NUCLEOTIDE SEQUENCE [LARGE SCALE GENOMIC DNA]</scope>
    <source>
        <strain evidence="5">female</strain>
    </source>
</reference>
<dbReference type="GO" id="GO:0003677">
    <property type="term" value="F:DNA binding"/>
    <property type="evidence" value="ECO:0007669"/>
    <property type="project" value="InterPro"/>
</dbReference>
<feature type="domain" description="Transposase Tc1-like" evidence="1">
    <location>
        <begin position="68"/>
        <end position="138"/>
    </location>
</feature>